<reference evidence="4 5" key="1">
    <citation type="journal article" date="2018" name="Mol. Biol. Evol.">
        <title>Broad Genomic Sampling Reveals a Smut Pathogenic Ancestry of the Fungal Clade Ustilaginomycotina.</title>
        <authorList>
            <person name="Kijpornyongpan T."/>
            <person name="Mondo S.J."/>
            <person name="Barry K."/>
            <person name="Sandor L."/>
            <person name="Lee J."/>
            <person name="Lipzen A."/>
            <person name="Pangilinan J."/>
            <person name="LaButti K."/>
            <person name="Hainaut M."/>
            <person name="Henrissat B."/>
            <person name="Grigoriev I.V."/>
            <person name="Spatafora J.W."/>
            <person name="Aime M.C."/>
        </authorList>
    </citation>
    <scope>NUCLEOTIDE SEQUENCE [LARGE SCALE GENOMIC DNA]</scope>
    <source>
        <strain evidence="4 5">MCA 3882</strain>
    </source>
</reference>
<dbReference type="AlphaFoldDB" id="A0A316V799"/>
<feature type="domain" description="Thioesterase" evidence="3">
    <location>
        <begin position="72"/>
        <end position="153"/>
    </location>
</feature>
<proteinExistence type="inferred from homology"/>
<gene>
    <name evidence="4" type="ORF">FA14DRAFT_62766</name>
</gene>
<dbReference type="Gene3D" id="3.10.129.10">
    <property type="entry name" value="Hotdog Thioesterase"/>
    <property type="match status" value="1"/>
</dbReference>
<dbReference type="CDD" id="cd03443">
    <property type="entry name" value="PaaI_thioesterase"/>
    <property type="match status" value="1"/>
</dbReference>
<dbReference type="PANTHER" id="PTHR21660">
    <property type="entry name" value="THIOESTERASE SUPERFAMILY MEMBER-RELATED"/>
    <property type="match status" value="1"/>
</dbReference>
<dbReference type="SUPFAM" id="SSF54637">
    <property type="entry name" value="Thioesterase/thiol ester dehydrase-isomerase"/>
    <property type="match status" value="1"/>
</dbReference>
<comment type="similarity">
    <text evidence="1">Belongs to the thioesterase PaaI family.</text>
</comment>
<keyword evidence="5" id="KW-1185">Reference proteome</keyword>
<evidence type="ECO:0000259" key="3">
    <source>
        <dbReference type="Pfam" id="PF03061"/>
    </source>
</evidence>
<evidence type="ECO:0000256" key="2">
    <source>
        <dbReference type="ARBA" id="ARBA00022801"/>
    </source>
</evidence>
<dbReference type="GO" id="GO:0047617">
    <property type="term" value="F:fatty acyl-CoA hydrolase activity"/>
    <property type="evidence" value="ECO:0007669"/>
    <property type="project" value="InterPro"/>
</dbReference>
<sequence>MPRPNVQSIESAKQQIVDMIEAMGEETSPGFSKSCIDQQSARLLVAERSEDLKKSKVVVEMKVTEKMTNQLGNLHGGAQTTIMDCFTSLVIYLHTSSNFGEPWSMLGVSQSMQIIFTAPIPVDSYIDVECTSLAIGKSVAAITCEIWTKDGKDGKRLVRGSSGTHTKIDNSVQSKL</sequence>
<organism evidence="4 5">
    <name type="scientific">Meira miltonrushii</name>
    <dbReference type="NCBI Taxonomy" id="1280837"/>
    <lineage>
        <taxon>Eukaryota</taxon>
        <taxon>Fungi</taxon>
        <taxon>Dikarya</taxon>
        <taxon>Basidiomycota</taxon>
        <taxon>Ustilaginomycotina</taxon>
        <taxon>Exobasidiomycetes</taxon>
        <taxon>Exobasidiales</taxon>
        <taxon>Brachybasidiaceae</taxon>
        <taxon>Meira</taxon>
    </lineage>
</organism>
<accession>A0A316V799</accession>
<dbReference type="GeneID" id="37024369"/>
<keyword evidence="2" id="KW-0378">Hydrolase</keyword>
<dbReference type="STRING" id="1280837.A0A316V799"/>
<dbReference type="Pfam" id="PF03061">
    <property type="entry name" value="4HBT"/>
    <property type="match status" value="1"/>
</dbReference>
<protein>
    <recommendedName>
        <fullName evidence="3">Thioesterase domain-containing protein</fullName>
    </recommendedName>
</protein>
<dbReference type="InterPro" id="IPR006683">
    <property type="entry name" value="Thioestr_dom"/>
</dbReference>
<dbReference type="PANTHER" id="PTHR21660:SF1">
    <property type="entry name" value="ACYL-COENZYME A THIOESTERASE 13"/>
    <property type="match status" value="1"/>
</dbReference>
<name>A0A316V799_9BASI</name>
<dbReference type="OrthoDB" id="2831072at2759"/>
<dbReference type="Proteomes" id="UP000245771">
    <property type="component" value="Unassembled WGS sequence"/>
</dbReference>
<dbReference type="InterPro" id="IPR029069">
    <property type="entry name" value="HotDog_dom_sf"/>
</dbReference>
<evidence type="ECO:0000313" key="4">
    <source>
        <dbReference type="EMBL" id="PWN33489.1"/>
    </source>
</evidence>
<dbReference type="InterPro" id="IPR039298">
    <property type="entry name" value="ACOT13"/>
</dbReference>
<evidence type="ECO:0000313" key="5">
    <source>
        <dbReference type="Proteomes" id="UP000245771"/>
    </source>
</evidence>
<dbReference type="InParanoid" id="A0A316V799"/>
<dbReference type="EMBL" id="KZ819604">
    <property type="protein sequence ID" value="PWN33489.1"/>
    <property type="molecule type" value="Genomic_DNA"/>
</dbReference>
<evidence type="ECO:0000256" key="1">
    <source>
        <dbReference type="ARBA" id="ARBA00008324"/>
    </source>
</evidence>
<dbReference type="RefSeq" id="XP_025353791.1">
    <property type="nucleotide sequence ID" value="XM_025502588.1"/>
</dbReference>